<evidence type="ECO:0000313" key="8">
    <source>
        <dbReference type="Proteomes" id="UP000247409"/>
    </source>
</evidence>
<comment type="caution">
    <text evidence="7">The sequence shown here is derived from an EMBL/GenBank/DDBJ whole genome shotgun (WGS) entry which is preliminary data.</text>
</comment>
<gene>
    <name evidence="7" type="ORF">BWQ96_09147</name>
</gene>
<evidence type="ECO:0000256" key="3">
    <source>
        <dbReference type="ARBA" id="ARBA00022490"/>
    </source>
</evidence>
<dbReference type="GO" id="GO:0008180">
    <property type="term" value="C:COP9 signalosome"/>
    <property type="evidence" value="ECO:0007669"/>
    <property type="project" value="UniProtKB-KW"/>
</dbReference>
<name>A0A2V3IG95_9FLOR</name>
<dbReference type="STRING" id="448386.A0A2V3IG95"/>
<reference evidence="7 8" key="1">
    <citation type="journal article" date="2018" name="Mol. Biol. Evol.">
        <title>Analysis of the draft genome of the red seaweed Gracilariopsis chorda provides insights into genome size evolution in Rhodophyta.</title>
        <authorList>
            <person name="Lee J."/>
            <person name="Yang E.C."/>
            <person name="Graf L."/>
            <person name="Yang J.H."/>
            <person name="Qiu H."/>
            <person name="Zel Zion U."/>
            <person name="Chan C.X."/>
            <person name="Stephens T.G."/>
            <person name="Weber A.P.M."/>
            <person name="Boo G.H."/>
            <person name="Boo S.M."/>
            <person name="Kim K.M."/>
            <person name="Shin Y."/>
            <person name="Jung M."/>
            <person name="Lee S.J."/>
            <person name="Yim H.S."/>
            <person name="Lee J.H."/>
            <person name="Bhattacharya D."/>
            <person name="Yoon H.S."/>
        </authorList>
    </citation>
    <scope>NUCLEOTIDE SEQUENCE [LARGE SCALE GENOMIC DNA]</scope>
    <source>
        <strain evidence="7 8">SKKU-2015</strain>
        <tissue evidence="7">Whole body</tissue>
    </source>
</reference>
<proteinExistence type="predicted"/>
<evidence type="ECO:0000256" key="2">
    <source>
        <dbReference type="ARBA" id="ARBA00004496"/>
    </source>
</evidence>
<dbReference type="GO" id="GO:0005737">
    <property type="term" value="C:cytoplasm"/>
    <property type="evidence" value="ECO:0007669"/>
    <property type="project" value="UniProtKB-SubCell"/>
</dbReference>
<keyword evidence="4" id="KW-0736">Signalosome</keyword>
<evidence type="ECO:0000256" key="5">
    <source>
        <dbReference type="ARBA" id="ARBA00023242"/>
    </source>
</evidence>
<comment type="subcellular location">
    <subcellularLocation>
        <location evidence="2">Cytoplasm</location>
    </subcellularLocation>
    <subcellularLocation>
        <location evidence="1">Nucleus</location>
    </subcellularLocation>
</comment>
<organism evidence="7 8">
    <name type="scientific">Gracilariopsis chorda</name>
    <dbReference type="NCBI Taxonomy" id="448386"/>
    <lineage>
        <taxon>Eukaryota</taxon>
        <taxon>Rhodophyta</taxon>
        <taxon>Florideophyceae</taxon>
        <taxon>Rhodymeniophycidae</taxon>
        <taxon>Gracilariales</taxon>
        <taxon>Gracilariaceae</taxon>
        <taxon>Gracilariopsis</taxon>
    </lineage>
</organism>
<dbReference type="InterPro" id="IPR033205">
    <property type="entry name" value="COP9_CSN8"/>
</dbReference>
<evidence type="ECO:0000256" key="1">
    <source>
        <dbReference type="ARBA" id="ARBA00004123"/>
    </source>
</evidence>
<evidence type="ECO:0000256" key="4">
    <source>
        <dbReference type="ARBA" id="ARBA00022790"/>
    </source>
</evidence>
<feature type="domain" description="CSN8/PSMD8/EIF3K" evidence="6">
    <location>
        <begin position="40"/>
        <end position="167"/>
    </location>
</feature>
<dbReference type="Gene3D" id="1.25.40.990">
    <property type="match status" value="1"/>
</dbReference>
<dbReference type="GO" id="GO:0010387">
    <property type="term" value="P:COP9 signalosome assembly"/>
    <property type="evidence" value="ECO:0007669"/>
    <property type="project" value="InterPro"/>
</dbReference>
<evidence type="ECO:0000313" key="7">
    <source>
        <dbReference type="EMBL" id="PXF41115.1"/>
    </source>
</evidence>
<accession>A0A2V3IG95</accession>
<dbReference type="EMBL" id="NBIV01000234">
    <property type="protein sequence ID" value="PXF41115.1"/>
    <property type="molecule type" value="Genomic_DNA"/>
</dbReference>
<dbReference type="PANTHER" id="PTHR13339:SF0">
    <property type="entry name" value="COP9 SIGNALOSOME COMPLEX SUBUNIT 8"/>
    <property type="match status" value="1"/>
</dbReference>
<evidence type="ECO:0000259" key="6">
    <source>
        <dbReference type="Pfam" id="PF10075"/>
    </source>
</evidence>
<dbReference type="PANTHER" id="PTHR13339">
    <property type="entry name" value="COP9 SIGNALOSOME COMPLEX SUBUNIT 8"/>
    <property type="match status" value="1"/>
</dbReference>
<keyword evidence="5" id="KW-0539">Nucleus</keyword>
<dbReference type="GO" id="GO:0000338">
    <property type="term" value="P:protein deneddylation"/>
    <property type="evidence" value="ECO:0007669"/>
    <property type="project" value="InterPro"/>
</dbReference>
<keyword evidence="3" id="KW-0963">Cytoplasm</keyword>
<keyword evidence="8" id="KW-1185">Reference proteome</keyword>
<dbReference type="InterPro" id="IPR033464">
    <property type="entry name" value="CSN8_PSD8_EIF3K"/>
</dbReference>
<dbReference type="Pfam" id="PF10075">
    <property type="entry name" value="CSN8_PSD8_EIF3K"/>
    <property type="match status" value="1"/>
</dbReference>
<sequence>MSKIVAAVEALDISLLTRLCEEAELTAAENNEVHPFPTFHILSALLDADLSEARFLWKRLPPQCKADAETRAAWALAQALWQRDSRGFFEAAEQQWSKEAGHLVKELVRQKREAAIRHVERGYSRISMERAGATLGLNHSGLVDLCQRQEWVIEDGFILINNVKHNRDADNYAAVQQSELQMLTEQLIKLQTTS</sequence>
<protein>
    <submittedName>
        <fullName evidence="7">COP9 signalosome complex subunit 8</fullName>
    </submittedName>
</protein>
<dbReference type="AlphaFoldDB" id="A0A2V3IG95"/>
<dbReference type="Proteomes" id="UP000247409">
    <property type="component" value="Unassembled WGS sequence"/>
</dbReference>